<evidence type="ECO:0000259" key="1">
    <source>
        <dbReference type="Pfam" id="PF03625"/>
    </source>
</evidence>
<dbReference type="Gene3D" id="3.30.310.70">
    <property type="entry name" value="TT1751-like domain"/>
    <property type="match status" value="1"/>
</dbReference>
<dbReference type="PANTHER" id="PTHR38342:SF1">
    <property type="entry name" value="SLR5037 PROTEIN"/>
    <property type="match status" value="1"/>
</dbReference>
<dbReference type="PANTHER" id="PTHR38342">
    <property type="entry name" value="SLR5037 PROTEIN"/>
    <property type="match status" value="1"/>
</dbReference>
<dbReference type="InterPro" id="IPR035923">
    <property type="entry name" value="TT1751-like_sf"/>
</dbReference>
<dbReference type="CDD" id="cd14797">
    <property type="entry name" value="DUF302"/>
    <property type="match status" value="1"/>
</dbReference>
<gene>
    <name evidence="2" type="ORF">SDC9_47738</name>
</gene>
<feature type="domain" description="DUF302" evidence="1">
    <location>
        <begin position="44"/>
        <end position="107"/>
    </location>
</feature>
<comment type="caution">
    <text evidence="2">The sequence shown here is derived from an EMBL/GenBank/DDBJ whole genome shotgun (WGS) entry which is preliminary data.</text>
</comment>
<accession>A0A644WDB6</accession>
<evidence type="ECO:0000313" key="2">
    <source>
        <dbReference type="EMBL" id="MPM01498.1"/>
    </source>
</evidence>
<name>A0A644WDB6_9ZZZZ</name>
<protein>
    <recommendedName>
        <fullName evidence="1">DUF302 domain-containing protein</fullName>
    </recommendedName>
</protein>
<dbReference type="AlphaFoldDB" id="A0A644WDB6"/>
<dbReference type="SUPFAM" id="SSF103247">
    <property type="entry name" value="TT1751-like"/>
    <property type="match status" value="1"/>
</dbReference>
<dbReference type="Pfam" id="PF03625">
    <property type="entry name" value="DUF302"/>
    <property type="match status" value="1"/>
</dbReference>
<dbReference type="InterPro" id="IPR005180">
    <property type="entry name" value="DUF302"/>
</dbReference>
<organism evidence="2">
    <name type="scientific">bioreactor metagenome</name>
    <dbReference type="NCBI Taxonomy" id="1076179"/>
    <lineage>
        <taxon>unclassified sequences</taxon>
        <taxon>metagenomes</taxon>
        <taxon>ecological metagenomes</taxon>
    </lineage>
</organism>
<dbReference type="EMBL" id="VSSQ01000800">
    <property type="protein sequence ID" value="MPM01498.1"/>
    <property type="molecule type" value="Genomic_DNA"/>
</dbReference>
<proteinExistence type="predicted"/>
<sequence>MKSTEQPESAMFLENVSRYSYDETFDKLSEKIQSLGNWKIQHIHDMQETLRKNGKEVLPIKVIELCNPKYSGRILEHDMERLYSSLLPCRISIYQTSDGITRISRMNSVAMAAQIGGLVEEVMSEAFAEIEKAIAEIES</sequence>
<reference evidence="2" key="1">
    <citation type="submission" date="2019-08" db="EMBL/GenBank/DDBJ databases">
        <authorList>
            <person name="Kucharzyk K."/>
            <person name="Murdoch R.W."/>
            <person name="Higgins S."/>
            <person name="Loffler F."/>
        </authorList>
    </citation>
    <scope>NUCLEOTIDE SEQUENCE</scope>
</reference>